<organism evidence="1 2">
    <name type="scientific">Lentibacillus cibarius</name>
    <dbReference type="NCBI Taxonomy" id="2583219"/>
    <lineage>
        <taxon>Bacteria</taxon>
        <taxon>Bacillati</taxon>
        <taxon>Bacillota</taxon>
        <taxon>Bacilli</taxon>
        <taxon>Bacillales</taxon>
        <taxon>Bacillaceae</taxon>
        <taxon>Lentibacillus</taxon>
    </lineage>
</organism>
<accession>A0A549YMS6</accession>
<keyword evidence="2" id="KW-1185">Reference proteome</keyword>
<dbReference type="AlphaFoldDB" id="A0A549YMS6"/>
<dbReference type="EMBL" id="VJMZ01000001">
    <property type="protein sequence ID" value="TRM13180.1"/>
    <property type="molecule type" value="Genomic_DNA"/>
</dbReference>
<name>A0A549YMS6_9BACI</name>
<dbReference type="Proteomes" id="UP000319280">
    <property type="component" value="Unassembled WGS sequence"/>
</dbReference>
<protein>
    <submittedName>
        <fullName evidence="1">Uncharacterized protein</fullName>
    </submittedName>
</protein>
<sequence>MIYSDENTSQVEDKIGEVYDGGVPIAQLYIDNSNVTLTEANINWDTASISAQRTIEDIEEYGLSLNAIDVSSGSKVLLDFTENLENGGGGDIWADSKITVSLLKDNERIELELDESREFNFPKNTGNYLLEVEFVHPAGKAQYVGNVIIH</sequence>
<evidence type="ECO:0000313" key="2">
    <source>
        <dbReference type="Proteomes" id="UP000319280"/>
    </source>
</evidence>
<reference evidence="1 2" key="1">
    <citation type="submission" date="2019-07" db="EMBL/GenBank/DDBJ databases">
        <title>Genomic analysis of Lentibacillus sp. NKC851-2.</title>
        <authorList>
            <person name="Oh Y.J."/>
        </authorList>
    </citation>
    <scope>NUCLEOTIDE SEQUENCE [LARGE SCALE GENOMIC DNA]</scope>
    <source>
        <strain evidence="1 2">NKC851-2</strain>
    </source>
</reference>
<comment type="caution">
    <text evidence="1">The sequence shown here is derived from an EMBL/GenBank/DDBJ whole genome shotgun (WGS) entry which is preliminary data.</text>
</comment>
<proteinExistence type="predicted"/>
<gene>
    <name evidence="1" type="ORF">FH966_03595</name>
</gene>
<evidence type="ECO:0000313" key="1">
    <source>
        <dbReference type="EMBL" id="TRM13180.1"/>
    </source>
</evidence>